<evidence type="ECO:0000256" key="4">
    <source>
        <dbReference type="SAM" id="SignalP"/>
    </source>
</evidence>
<protein>
    <recommendedName>
        <fullName evidence="5">C-type lectin domain-containing protein</fullName>
    </recommendedName>
</protein>
<reference evidence="6" key="1">
    <citation type="journal article" date="2023" name="Mol. Biol. Evol.">
        <title>Third-Generation Sequencing Reveals the Adaptive Role of the Epigenome in Three Deep-Sea Polychaetes.</title>
        <authorList>
            <person name="Perez M."/>
            <person name="Aroh O."/>
            <person name="Sun Y."/>
            <person name="Lan Y."/>
            <person name="Juniper S.K."/>
            <person name="Young C.R."/>
            <person name="Angers B."/>
            <person name="Qian P.Y."/>
        </authorList>
    </citation>
    <scope>NUCLEOTIDE SEQUENCE</scope>
    <source>
        <strain evidence="6">P08H-3</strain>
    </source>
</reference>
<evidence type="ECO:0000313" key="7">
    <source>
        <dbReference type="Proteomes" id="UP001208570"/>
    </source>
</evidence>
<keyword evidence="3" id="KW-1133">Transmembrane helix</keyword>
<dbReference type="AlphaFoldDB" id="A0AAD9N347"/>
<keyword evidence="7" id="KW-1185">Reference proteome</keyword>
<name>A0AAD9N347_9ANNE</name>
<sequence>MDINSPSTVFIFVWCLLGVLDPSSGEPVAVSCYDDQDACYYLYKESRTVSMSEAFQKCDALGQTLATIKEQRDQGVISKLDYVGTELAWVAAKISEKDYWQTLSGDNISDIEYEPGTNFRCSAYQPTDEEPLFFAVPCKIPEIPNNYLRWSVCQETAQQQDRCPDGSYQLGQLCYFVPPNATYTAFDGNTICSLYSHGSNLAYTGIMTKPFQTFVKGRLAAITTTSSNTIEVWTGVFRKPWVWMRGAMLTGDESQMVYTHWQPLYGTRDRGSCLSINLANTRGWQNMDCSKRLLWYICRGEKLTTAASKLDSTTVVVNVTGVSGSDIKTSTSSGTSRNTIIIVATVTTIMIIIIVIASIVICLRCSPTRKKGDEAAAGEMREYRYDGSQETTGSIKASEMTPSTVGDSTNRDLTPMDFNLVSETRSSKHNGHGGDFFWGQE</sequence>
<dbReference type="InterPro" id="IPR018378">
    <property type="entry name" value="C-type_lectin_CS"/>
</dbReference>
<keyword evidence="4" id="KW-0732">Signal</keyword>
<evidence type="ECO:0000313" key="6">
    <source>
        <dbReference type="EMBL" id="KAK2152529.1"/>
    </source>
</evidence>
<comment type="caution">
    <text evidence="6">The sequence shown here is derived from an EMBL/GenBank/DDBJ whole genome shotgun (WGS) entry which is preliminary data.</text>
</comment>
<dbReference type="Proteomes" id="UP001208570">
    <property type="component" value="Unassembled WGS sequence"/>
</dbReference>
<dbReference type="InterPro" id="IPR016187">
    <property type="entry name" value="CTDL_fold"/>
</dbReference>
<evidence type="ECO:0000259" key="5">
    <source>
        <dbReference type="PROSITE" id="PS50041"/>
    </source>
</evidence>
<accession>A0AAD9N347</accession>
<feature type="chain" id="PRO_5042049513" description="C-type lectin domain-containing protein" evidence="4">
    <location>
        <begin position="26"/>
        <end position="441"/>
    </location>
</feature>
<proteinExistence type="predicted"/>
<feature type="compositionally biased region" description="Polar residues" evidence="2">
    <location>
        <begin position="388"/>
        <end position="412"/>
    </location>
</feature>
<dbReference type="EMBL" id="JAODUP010000326">
    <property type="protein sequence ID" value="KAK2152529.1"/>
    <property type="molecule type" value="Genomic_DNA"/>
</dbReference>
<dbReference type="PROSITE" id="PS50041">
    <property type="entry name" value="C_TYPE_LECTIN_2"/>
    <property type="match status" value="1"/>
</dbReference>
<keyword evidence="3" id="KW-0812">Transmembrane</keyword>
<dbReference type="SUPFAM" id="SSF56436">
    <property type="entry name" value="C-type lectin-like"/>
    <property type="match status" value="2"/>
</dbReference>
<evidence type="ECO:0000256" key="2">
    <source>
        <dbReference type="SAM" id="MobiDB-lite"/>
    </source>
</evidence>
<keyword evidence="1" id="KW-1015">Disulfide bond</keyword>
<dbReference type="SMART" id="SM00034">
    <property type="entry name" value="CLECT"/>
    <property type="match status" value="2"/>
</dbReference>
<dbReference type="CDD" id="cd00037">
    <property type="entry name" value="CLECT"/>
    <property type="match status" value="1"/>
</dbReference>
<dbReference type="InterPro" id="IPR016186">
    <property type="entry name" value="C-type_lectin-like/link_sf"/>
</dbReference>
<gene>
    <name evidence="6" type="ORF">LSH36_326g05034</name>
</gene>
<feature type="region of interest" description="Disordered" evidence="2">
    <location>
        <begin position="387"/>
        <end position="415"/>
    </location>
</feature>
<dbReference type="InterPro" id="IPR001304">
    <property type="entry name" value="C-type_lectin-like"/>
</dbReference>
<organism evidence="6 7">
    <name type="scientific">Paralvinella palmiformis</name>
    <dbReference type="NCBI Taxonomy" id="53620"/>
    <lineage>
        <taxon>Eukaryota</taxon>
        <taxon>Metazoa</taxon>
        <taxon>Spiralia</taxon>
        <taxon>Lophotrochozoa</taxon>
        <taxon>Annelida</taxon>
        <taxon>Polychaeta</taxon>
        <taxon>Sedentaria</taxon>
        <taxon>Canalipalpata</taxon>
        <taxon>Terebellida</taxon>
        <taxon>Terebelliformia</taxon>
        <taxon>Alvinellidae</taxon>
        <taxon>Paralvinella</taxon>
    </lineage>
</organism>
<feature type="transmembrane region" description="Helical" evidence="3">
    <location>
        <begin position="340"/>
        <end position="363"/>
    </location>
</feature>
<feature type="domain" description="C-type lectin" evidence="5">
    <location>
        <begin position="170"/>
        <end position="295"/>
    </location>
</feature>
<dbReference type="Gene3D" id="3.10.100.10">
    <property type="entry name" value="Mannose-Binding Protein A, subunit A"/>
    <property type="match status" value="2"/>
</dbReference>
<evidence type="ECO:0000256" key="1">
    <source>
        <dbReference type="ARBA" id="ARBA00023157"/>
    </source>
</evidence>
<dbReference type="PROSITE" id="PS00615">
    <property type="entry name" value="C_TYPE_LECTIN_1"/>
    <property type="match status" value="1"/>
</dbReference>
<evidence type="ECO:0000256" key="3">
    <source>
        <dbReference type="SAM" id="Phobius"/>
    </source>
</evidence>
<keyword evidence="3" id="KW-0472">Membrane</keyword>
<feature type="signal peptide" evidence="4">
    <location>
        <begin position="1"/>
        <end position="25"/>
    </location>
</feature>